<feature type="transmembrane region" description="Helical" evidence="6">
    <location>
        <begin position="126"/>
        <end position="146"/>
    </location>
</feature>
<comment type="caution">
    <text evidence="8">The sequence shown here is derived from an EMBL/GenBank/DDBJ whole genome shotgun (WGS) entry which is preliminary data.</text>
</comment>
<accession>A0A841CQB4</accession>
<evidence type="ECO:0000313" key="9">
    <source>
        <dbReference type="Proteomes" id="UP000547510"/>
    </source>
</evidence>
<evidence type="ECO:0000256" key="4">
    <source>
        <dbReference type="ARBA" id="ARBA00022989"/>
    </source>
</evidence>
<feature type="transmembrane region" description="Helical" evidence="6">
    <location>
        <begin position="158"/>
        <end position="176"/>
    </location>
</feature>
<feature type="transmembrane region" description="Helical" evidence="6">
    <location>
        <begin position="218"/>
        <end position="236"/>
    </location>
</feature>
<reference evidence="8 9" key="1">
    <citation type="submission" date="2020-08" db="EMBL/GenBank/DDBJ databases">
        <title>Genomic Encyclopedia of Type Strains, Phase III (KMG-III): the genomes of soil and plant-associated and newly described type strains.</title>
        <authorList>
            <person name="Whitman W."/>
        </authorList>
    </citation>
    <scope>NUCLEOTIDE SEQUENCE [LARGE SCALE GENOMIC DNA]</scope>
    <source>
        <strain evidence="8 9">CECT 8640</strain>
    </source>
</reference>
<dbReference type="InterPro" id="IPR050638">
    <property type="entry name" value="AA-Vitamin_Transporters"/>
</dbReference>
<feature type="transmembrane region" description="Helical" evidence="6">
    <location>
        <begin position="73"/>
        <end position="92"/>
    </location>
</feature>
<evidence type="ECO:0000256" key="5">
    <source>
        <dbReference type="ARBA" id="ARBA00023136"/>
    </source>
</evidence>
<dbReference type="Proteomes" id="UP000547510">
    <property type="component" value="Unassembled WGS sequence"/>
</dbReference>
<feature type="domain" description="EamA" evidence="7">
    <location>
        <begin position="127"/>
        <end position="261"/>
    </location>
</feature>
<keyword evidence="4 6" id="KW-1133">Transmembrane helix</keyword>
<keyword evidence="9" id="KW-1185">Reference proteome</keyword>
<dbReference type="PANTHER" id="PTHR32322">
    <property type="entry name" value="INNER MEMBRANE TRANSPORTER"/>
    <property type="match status" value="1"/>
</dbReference>
<evidence type="ECO:0000259" key="7">
    <source>
        <dbReference type="Pfam" id="PF00892"/>
    </source>
</evidence>
<feature type="domain" description="EamA" evidence="7">
    <location>
        <begin position="3"/>
        <end position="115"/>
    </location>
</feature>
<name>A0A841CQB4_9PSEU</name>
<dbReference type="InterPro" id="IPR000620">
    <property type="entry name" value="EamA_dom"/>
</dbReference>
<dbReference type="AlphaFoldDB" id="A0A841CQB4"/>
<feature type="transmembrane region" description="Helical" evidence="6">
    <location>
        <begin position="43"/>
        <end position="61"/>
    </location>
</feature>
<feature type="transmembrane region" description="Helical" evidence="6">
    <location>
        <begin position="188"/>
        <end position="211"/>
    </location>
</feature>
<gene>
    <name evidence="8" type="ORF">FHS29_004793</name>
</gene>
<dbReference type="SUPFAM" id="SSF103481">
    <property type="entry name" value="Multidrug resistance efflux transporter EmrE"/>
    <property type="match status" value="2"/>
</dbReference>
<evidence type="ECO:0000256" key="3">
    <source>
        <dbReference type="ARBA" id="ARBA00022692"/>
    </source>
</evidence>
<protein>
    <submittedName>
        <fullName evidence="8">Drug/metabolite transporter (DMT)-like permease</fullName>
    </submittedName>
</protein>
<feature type="transmembrane region" description="Helical" evidence="6">
    <location>
        <begin position="248"/>
        <end position="264"/>
    </location>
</feature>
<proteinExistence type="inferred from homology"/>
<dbReference type="RefSeq" id="WP_312865069.1">
    <property type="nucleotide sequence ID" value="NZ_JACHJN010000007.1"/>
</dbReference>
<evidence type="ECO:0000313" key="8">
    <source>
        <dbReference type="EMBL" id="MBB5958185.1"/>
    </source>
</evidence>
<dbReference type="PANTHER" id="PTHR32322:SF9">
    <property type="entry name" value="AMINO-ACID METABOLITE EFFLUX PUMP-RELATED"/>
    <property type="match status" value="1"/>
</dbReference>
<feature type="transmembrane region" description="Helical" evidence="6">
    <location>
        <begin position="99"/>
        <end position="120"/>
    </location>
</feature>
<dbReference type="GO" id="GO:0016020">
    <property type="term" value="C:membrane"/>
    <property type="evidence" value="ECO:0007669"/>
    <property type="project" value="UniProtKB-SubCell"/>
</dbReference>
<evidence type="ECO:0000256" key="6">
    <source>
        <dbReference type="SAM" id="Phobius"/>
    </source>
</evidence>
<keyword evidence="3 6" id="KW-0812">Transmembrane</keyword>
<organism evidence="8 9">
    <name type="scientific">Saccharothrix tamanrassetensis</name>
    <dbReference type="NCBI Taxonomy" id="1051531"/>
    <lineage>
        <taxon>Bacteria</taxon>
        <taxon>Bacillati</taxon>
        <taxon>Actinomycetota</taxon>
        <taxon>Actinomycetes</taxon>
        <taxon>Pseudonocardiales</taxon>
        <taxon>Pseudonocardiaceae</taxon>
        <taxon>Saccharothrix</taxon>
    </lineage>
</organism>
<evidence type="ECO:0000256" key="1">
    <source>
        <dbReference type="ARBA" id="ARBA00004141"/>
    </source>
</evidence>
<keyword evidence="5 6" id="KW-0472">Membrane</keyword>
<dbReference type="EMBL" id="JACHJN010000007">
    <property type="protein sequence ID" value="MBB5958185.1"/>
    <property type="molecule type" value="Genomic_DNA"/>
</dbReference>
<sequence length="279" mass="29015">MEEALEGLNPTQIVAIRLALGGIALLLLVRATRTALPGKGSTWVKLAGMGLLGQAIPWLLFASGQEEVTSALAGLYTGLTPLLTIPVAWLFLRERPSTAAICACLVGFAGLAVVLAPWSGGGDVSLRGQLLCLGGAACYAVAYSYAGRMMKTVDDTKLSLAASQALTATVIMVPVSSGQLVEPATATWLIVVCLALLGLGTAVAFVVNYWLIARVGPVSASLAFYLIPIVAVVAGMVVRGERLHPNEVVGSVLILAALAALYLWERARDKRTPVAAEAH</sequence>
<dbReference type="InterPro" id="IPR037185">
    <property type="entry name" value="EmrE-like"/>
</dbReference>
<dbReference type="Pfam" id="PF00892">
    <property type="entry name" value="EamA"/>
    <property type="match status" value="2"/>
</dbReference>
<comment type="similarity">
    <text evidence="2">Belongs to the EamA transporter family.</text>
</comment>
<comment type="subcellular location">
    <subcellularLocation>
        <location evidence="1">Membrane</location>
        <topology evidence="1">Multi-pass membrane protein</topology>
    </subcellularLocation>
</comment>
<evidence type="ECO:0000256" key="2">
    <source>
        <dbReference type="ARBA" id="ARBA00007362"/>
    </source>
</evidence>
<feature type="transmembrane region" description="Helical" evidence="6">
    <location>
        <begin position="12"/>
        <end position="31"/>
    </location>
</feature>